<gene>
    <name evidence="4" type="ORF">EOD39_4791</name>
</gene>
<feature type="transmembrane region" description="Helical" evidence="1">
    <location>
        <begin position="289"/>
        <end position="321"/>
    </location>
</feature>
<organism evidence="4 5">
    <name type="scientific">Acipenser ruthenus</name>
    <name type="common">Sterlet sturgeon</name>
    <dbReference type="NCBI Taxonomy" id="7906"/>
    <lineage>
        <taxon>Eukaryota</taxon>
        <taxon>Metazoa</taxon>
        <taxon>Chordata</taxon>
        <taxon>Craniata</taxon>
        <taxon>Vertebrata</taxon>
        <taxon>Euteleostomi</taxon>
        <taxon>Actinopterygii</taxon>
        <taxon>Chondrostei</taxon>
        <taxon>Acipenseriformes</taxon>
        <taxon>Acipenseridae</taxon>
        <taxon>Acipenser</taxon>
    </lineage>
</organism>
<reference evidence="4 5" key="1">
    <citation type="submission" date="2019-01" db="EMBL/GenBank/DDBJ databases">
        <title>Draft Genome and Complete Hox-Cluster Characterization of the Sterlet Sturgeon (Acipenser ruthenus).</title>
        <authorList>
            <person name="Wei Q."/>
        </authorList>
    </citation>
    <scope>NUCLEOTIDE SEQUENCE [LARGE SCALE GENOMIC DNA]</scope>
    <source>
        <strain evidence="4">WHYD16114868_AA</strain>
        <tissue evidence="4">Blood</tissue>
    </source>
</reference>
<dbReference type="PANTHER" id="PTHR21386">
    <property type="entry name" value="INSCUTEABLE"/>
    <property type="match status" value="1"/>
</dbReference>
<dbReference type="AlphaFoldDB" id="A0A444UH22"/>
<dbReference type="Gene3D" id="3.90.1200.10">
    <property type="match status" value="1"/>
</dbReference>
<keyword evidence="1" id="KW-0472">Membrane</keyword>
<dbReference type="CDD" id="cd21966">
    <property type="entry name" value="INSC_LBD"/>
    <property type="match status" value="1"/>
</dbReference>
<dbReference type="GO" id="GO:0008356">
    <property type="term" value="P:asymmetric cell division"/>
    <property type="evidence" value="ECO:0007669"/>
    <property type="project" value="InterPro"/>
</dbReference>
<dbReference type="InterPro" id="IPR038205">
    <property type="entry name" value="INSC_LBD_sf"/>
</dbReference>
<dbReference type="Pfam" id="PF16748">
    <property type="entry name" value="INSC_LBD"/>
    <property type="match status" value="1"/>
</dbReference>
<keyword evidence="5" id="KW-1185">Reference proteome</keyword>
<protein>
    <submittedName>
        <fullName evidence="4">Protein inscuteable-like</fullName>
    </submittedName>
</protein>
<accession>A0A444UH22</accession>
<dbReference type="InterPro" id="IPR011989">
    <property type="entry name" value="ARM-like"/>
</dbReference>
<dbReference type="SUPFAM" id="SSF48371">
    <property type="entry name" value="ARM repeat"/>
    <property type="match status" value="1"/>
</dbReference>
<dbReference type="Proteomes" id="UP000289886">
    <property type="component" value="Unassembled WGS sequence"/>
</dbReference>
<dbReference type="Gene3D" id="6.20.200.10">
    <property type="entry name" value="Inscuteable LGN-binding domain"/>
    <property type="match status" value="1"/>
</dbReference>
<dbReference type="GO" id="GO:0009786">
    <property type="term" value="P:regulation of asymmetric cell division"/>
    <property type="evidence" value="ECO:0007669"/>
    <property type="project" value="TreeGrafter"/>
</dbReference>
<dbReference type="EMBL" id="SCEB01214591">
    <property type="protein sequence ID" value="RXM34473.1"/>
    <property type="molecule type" value="Genomic_DNA"/>
</dbReference>
<dbReference type="InterPro" id="IPR031938">
    <property type="entry name" value="INSC_LBD"/>
</dbReference>
<evidence type="ECO:0000313" key="4">
    <source>
        <dbReference type="EMBL" id="RXM34473.1"/>
    </source>
</evidence>
<evidence type="ECO:0000259" key="2">
    <source>
        <dbReference type="Pfam" id="PF16748"/>
    </source>
</evidence>
<comment type="caution">
    <text evidence="4">The sequence shown here is derived from an EMBL/GenBank/DDBJ whole genome shotgun (WGS) entry which is preliminary data.</text>
</comment>
<feature type="domain" description="Protein inscuteable homologue LGN-binding" evidence="2">
    <location>
        <begin position="9"/>
        <end position="54"/>
    </location>
</feature>
<evidence type="ECO:0000259" key="3">
    <source>
        <dbReference type="Pfam" id="PF19427"/>
    </source>
</evidence>
<dbReference type="Pfam" id="PF19427">
    <property type="entry name" value="Insc_C"/>
    <property type="match status" value="1"/>
</dbReference>
<dbReference type="GO" id="GO:0000132">
    <property type="term" value="P:establishment of mitotic spindle orientation"/>
    <property type="evidence" value="ECO:0007669"/>
    <property type="project" value="TreeGrafter"/>
</dbReference>
<proteinExistence type="predicted"/>
<dbReference type="GO" id="GO:0045176">
    <property type="term" value="P:apical protein localization"/>
    <property type="evidence" value="ECO:0007669"/>
    <property type="project" value="TreeGrafter"/>
</dbReference>
<dbReference type="InterPro" id="IPR039921">
    <property type="entry name" value="Inscuteable"/>
</dbReference>
<keyword evidence="1" id="KW-0812">Transmembrane</keyword>
<dbReference type="GO" id="GO:0045179">
    <property type="term" value="C:apical cortex"/>
    <property type="evidence" value="ECO:0007669"/>
    <property type="project" value="TreeGrafter"/>
</dbReference>
<dbReference type="InterPro" id="IPR045789">
    <property type="entry name" value="Insc_C"/>
</dbReference>
<sequence>MLPARMHLIHVDSVHRWMEDLRYMTEVECMCILQSKPISVDEDAQSELIINPEHTVRDNLQTLLKRAFIISSELTKMFQKLEKNRWQRVHSTAVRANCHVRSLVNEYNIFTRNSPAEIQKYEKALLEKCMELTIITERCIHTEDEYFLMSMKDSIHEILTSVGESFSHMIDMALANEIQEGAVVALFKICRQDCFRCLCAHALRTLASICCVEEGISQLEKVDGILCLADILTDETNPEEMRAEAAAVVAQITSPHYTFTQHLGSFLENMEDIVTALIKLCHHASSGEVFLLASAALANITFFDTMACEILLQLSAVRILFEACRDRKRVDTPYSKDQVGKYFFISVLFTLMFICIECLLEMLFEKPSTSNPPEVAACERVQQKAAVTLARLSRDPVVAHTATKLNCIPRLIELCRSPTERSNSDSVLVACLFYFLKFFTEGITKMLIGCYTDESMEGVILVRVYGKKTELFVDRENEVRSFQILHSHSCGPELYCTFQNGICYEIVKGTVLDKWLVREPTIYRLVAMEMAIIHSIKPENGYPVKPVLWKKLSTYLSLINASMIDSRVSEWFQTEVLRFDIIASEIEALEEQLSQIKSPAVL</sequence>
<dbReference type="Gene3D" id="1.25.10.10">
    <property type="entry name" value="Leucine-rich Repeat Variant"/>
    <property type="match status" value="1"/>
</dbReference>
<keyword evidence="1" id="KW-1133">Transmembrane helix</keyword>
<dbReference type="InterPro" id="IPR011009">
    <property type="entry name" value="Kinase-like_dom_sf"/>
</dbReference>
<dbReference type="SUPFAM" id="SSF56112">
    <property type="entry name" value="Protein kinase-like (PK-like)"/>
    <property type="match status" value="1"/>
</dbReference>
<dbReference type="InterPro" id="IPR016024">
    <property type="entry name" value="ARM-type_fold"/>
</dbReference>
<evidence type="ECO:0000256" key="1">
    <source>
        <dbReference type="SAM" id="Phobius"/>
    </source>
</evidence>
<dbReference type="Pfam" id="PF01633">
    <property type="entry name" value="Choline_kinase"/>
    <property type="match status" value="1"/>
</dbReference>
<feature type="transmembrane region" description="Helical" evidence="1">
    <location>
        <begin position="342"/>
        <end position="364"/>
    </location>
</feature>
<dbReference type="GO" id="GO:0008093">
    <property type="term" value="F:cytoskeletal anchor activity"/>
    <property type="evidence" value="ECO:0007669"/>
    <property type="project" value="TreeGrafter"/>
</dbReference>
<dbReference type="PANTHER" id="PTHR21386:SF0">
    <property type="entry name" value="PROTEIN INSCUTEABLE HOMOLOG"/>
    <property type="match status" value="1"/>
</dbReference>
<name>A0A444UH22_ACIRT</name>
<feature type="domain" description="Protein inscuteable homologue C-terminal" evidence="3">
    <location>
        <begin position="179"/>
        <end position="434"/>
    </location>
</feature>
<evidence type="ECO:0000313" key="5">
    <source>
        <dbReference type="Proteomes" id="UP000289886"/>
    </source>
</evidence>